<gene>
    <name evidence="14" type="ORF">H671_1g2832</name>
</gene>
<dbReference type="PROSITE" id="PS51181">
    <property type="entry name" value="PPASE_TENSIN"/>
    <property type="match status" value="1"/>
</dbReference>
<feature type="transmembrane region" description="Helical" evidence="9">
    <location>
        <begin position="908"/>
        <end position="933"/>
    </location>
</feature>
<evidence type="ECO:0000256" key="1">
    <source>
        <dbReference type="ARBA" id="ARBA00004141"/>
    </source>
</evidence>
<dbReference type="Pfam" id="PF24311">
    <property type="entry name" value="THSD1_D3"/>
    <property type="match status" value="1"/>
</dbReference>
<dbReference type="Gene3D" id="2.20.100.10">
    <property type="entry name" value="Thrombospondin type-1 (TSP1) repeat"/>
    <property type="match status" value="1"/>
</dbReference>
<dbReference type="Pfam" id="PF00090">
    <property type="entry name" value="TSP_1"/>
    <property type="match status" value="1"/>
</dbReference>
<dbReference type="SUPFAM" id="SSF49562">
    <property type="entry name" value="C2 domain (Calcium/lipid-binding domain, CaLB)"/>
    <property type="match status" value="1"/>
</dbReference>
<dbReference type="Gene3D" id="1.20.120.350">
    <property type="entry name" value="Voltage-gated potassium channels. Chain C"/>
    <property type="match status" value="1"/>
</dbReference>
<feature type="domain" description="Tyrosine specific protein phosphatases" evidence="11">
    <location>
        <begin position="1187"/>
        <end position="1247"/>
    </location>
</feature>
<dbReference type="SUPFAM" id="SSF81324">
    <property type="entry name" value="Voltage-gated potassium channels"/>
    <property type="match status" value="1"/>
</dbReference>
<feature type="region of interest" description="Disordered" evidence="8">
    <location>
        <begin position="440"/>
        <end position="513"/>
    </location>
</feature>
<evidence type="ECO:0000256" key="7">
    <source>
        <dbReference type="ARBA" id="ARBA00023180"/>
    </source>
</evidence>
<keyword evidence="6" id="KW-1015">Disulfide bond</keyword>
<evidence type="ECO:0000256" key="6">
    <source>
        <dbReference type="ARBA" id="ARBA00023157"/>
    </source>
</evidence>
<dbReference type="InterPro" id="IPR000387">
    <property type="entry name" value="Tyr_Pase_dom"/>
</dbReference>
<sequence length="1423" mass="160807">MLKDFSHLLLVVLCDYVLGEAEYLLLREPVHVALSNRTVSVDFHYLGDVNGTLRNVSVMLWKANTNQTLTTKYLLTNQSQGTLQFECVYFKEAGDYWFVMIPEVTDNSTQVPGWEKSAFLKVEWPVFHIDLNRTAKAAEGTFQVGLFTTQPLCLFPVGKPDLLVDVIFTDSLPEARTRGQPLEIRASKKTELAQGQWVEFGCAPVGVEAYVTVALKLWGQDSLIASTGPIDLAEKFGYKLTMAREVTCESVVEVMVLPPPCVFVQGVLTVYKEAPRQAEERTFQLAENSLSLGQRRTVFNCTLFDVGKNKYCFNFGISRKSHFSAKECMLIQRNIETWGPWQPWSQCSTTCGDAVRERRRVCLSSVPSRPSCSGISSETSSCSLEECAVFWPPGPSSIPPQGPMKSNNVVTVTGISLCLFIIIATVLITLWRRFGRAPKCSTPARHNSIHSPGFRKNSDEENICELSEPRGSFSDAGDGPRGSPGDTGIPLTYRCSAPAAPDDEASGSESFQSNAQKIIPPLFSYRLAQQQLKEMKKKGLTETTKVYHVSQSPLTDTVVDATASPPLDLECPEEAATASKFRIKSPFLDQPVAGTGERPPSRLDCIVPPPSCAVSPSQTLIRKSQMRSTGAREGSSERCHPRTSLFRRTASFHETKQSRPFRERSLSALTPRQVPTYSSRMRTWDQVEDRCRPPSRSAHLLPERSEHFQGAGRANSPLGPLSKSCTVGHPRRKPDSGDRQAGLVAGAERMEPHRAHRGPSPSHRSVSRKQSSPIFPKDSYQKVSQLSPSHCRKDKCQSFPIHSEFAFYDNTSFRLTEAEQRMLDLPGYFGSNEEDETTSTLSVENYGTNEDALTNNGSSIGSIASSDITSDIQEESINKSKLRQVSKFYDGDECIDIRKTYHNTIKEVVLFLVSSVAFRVFGIMLIFLDIVFVSIDLHLVKNQLYIPLEYRSVSFAIALFFLVDVLLRVYVEGRQQYFSDLLNTLDAVVIGVTVFIAFTYIFYDKKFLGDNPRLAVLFRPLWLLILVRILQLAHQKRHLEKLTRRLVSGNKRRYKKDGFDLDLTYVTERIIAMSFPSSGRQSFYRNPIKEVVRFLDTKHPNHYQVYNLCSMYTTNFCVTVGREQIGFAGSSLTLHSLSPPPMLPISSGDLDPFPFSRGPCENSYDPKYFHYRVRRIMIDDHNVPTLEEMLLFSKEVNDWMAQHPENVVAIHCKGGKGRTGTMVCACLIASEIVLNAKESLYFFGERRTDKASSSKFQGVETPSQNRYVKYFEKLKISYQWTLPARKMLMIKRFILYSIHGVGKGDGSDLEVQVVMWQETVFSCFSSKNCMIFHDVETDRVIINVFNCPALYDDVKVKFLSPNLPSYYDDCPFFFWFHTAFIRNNRLYLPRHELDNTHKSKTWKIYSPKFAVEVYFAEPMPRVL</sequence>
<keyword evidence="5 9" id="KW-0472">Membrane</keyword>
<keyword evidence="4 9" id="KW-1133">Transmembrane helix</keyword>
<keyword evidence="2 9" id="KW-0812">Transmembrane</keyword>
<proteinExistence type="predicted"/>
<dbReference type="FunFam" id="2.20.100.10:FF:000115">
    <property type="entry name" value="Thrombospondin type-1 domain-containing protein 1"/>
    <property type="match status" value="1"/>
</dbReference>
<evidence type="ECO:0000256" key="9">
    <source>
        <dbReference type="SAM" id="Phobius"/>
    </source>
</evidence>
<dbReference type="InterPro" id="IPR016130">
    <property type="entry name" value="Tyr_Pase_AS"/>
</dbReference>
<dbReference type="InterPro" id="IPR029021">
    <property type="entry name" value="Prot-tyrosine_phosphatase-like"/>
</dbReference>
<dbReference type="FunFam" id="2.60.40.1110:FF:000004">
    <property type="entry name" value="Voltage-sensor containing phosphatase"/>
    <property type="match status" value="1"/>
</dbReference>
<dbReference type="Pfam" id="PF22785">
    <property type="entry name" value="Tc-R-P"/>
    <property type="match status" value="1"/>
</dbReference>
<comment type="subcellular location">
    <subcellularLocation>
        <location evidence="1">Membrane</location>
        <topology evidence="1">Multi-pass membrane protein</topology>
    </subcellularLocation>
</comment>
<evidence type="ECO:0000259" key="13">
    <source>
        <dbReference type="PROSITE" id="PS51182"/>
    </source>
</evidence>
<dbReference type="Gene3D" id="2.60.40.1110">
    <property type="match status" value="1"/>
</dbReference>
<dbReference type="PROSITE" id="PS00383">
    <property type="entry name" value="TYR_PHOSPHATASE_1"/>
    <property type="match status" value="1"/>
</dbReference>
<dbReference type="Pfam" id="PF24310">
    <property type="entry name" value="THSD1_D2"/>
    <property type="match status" value="1"/>
</dbReference>
<dbReference type="SUPFAM" id="SSF82895">
    <property type="entry name" value="TSP-1 type 1 repeat"/>
    <property type="match status" value="1"/>
</dbReference>
<dbReference type="PROSITE" id="PS51182">
    <property type="entry name" value="C2_TENSIN"/>
    <property type="match status" value="1"/>
</dbReference>
<dbReference type="Pfam" id="PF10409">
    <property type="entry name" value="PTEN_C2"/>
    <property type="match status" value="1"/>
</dbReference>
<feature type="transmembrane region" description="Helical" evidence="9">
    <location>
        <begin position="953"/>
        <end position="971"/>
    </location>
</feature>
<dbReference type="InterPro" id="IPR014020">
    <property type="entry name" value="Tensin_C2-dom"/>
</dbReference>
<dbReference type="Pfam" id="PF24306">
    <property type="entry name" value="THSD1_N"/>
    <property type="match status" value="1"/>
</dbReference>
<dbReference type="GO" id="GO:0016791">
    <property type="term" value="F:phosphatase activity"/>
    <property type="evidence" value="ECO:0007669"/>
    <property type="project" value="UniProtKB-ARBA"/>
</dbReference>
<evidence type="ECO:0000256" key="5">
    <source>
        <dbReference type="ARBA" id="ARBA00023136"/>
    </source>
</evidence>
<evidence type="ECO:0000313" key="15">
    <source>
        <dbReference type="Proteomes" id="UP000030759"/>
    </source>
</evidence>
<feature type="region of interest" description="Disordered" evidence="8">
    <location>
        <begin position="616"/>
        <end position="641"/>
    </location>
</feature>
<dbReference type="InterPro" id="IPR056218">
    <property type="entry name" value="THSD1_D2"/>
</dbReference>
<evidence type="ECO:0000256" key="8">
    <source>
        <dbReference type="SAM" id="MobiDB-lite"/>
    </source>
</evidence>
<feature type="transmembrane region" description="Helical" evidence="9">
    <location>
        <begin position="409"/>
        <end position="431"/>
    </location>
</feature>
<dbReference type="InterPro" id="IPR036383">
    <property type="entry name" value="TSP1_rpt_sf"/>
</dbReference>
<feature type="transmembrane region" description="Helical" evidence="9">
    <location>
        <begin position="983"/>
        <end position="1003"/>
    </location>
</feature>
<dbReference type="GO" id="GO:0005737">
    <property type="term" value="C:cytoplasm"/>
    <property type="evidence" value="ECO:0007669"/>
    <property type="project" value="UniProtKB-ARBA"/>
</dbReference>
<dbReference type="CDD" id="cd14510">
    <property type="entry name" value="PTP_VSP_TPTE"/>
    <property type="match status" value="1"/>
</dbReference>
<evidence type="ECO:0000256" key="2">
    <source>
        <dbReference type="ARBA" id="ARBA00022692"/>
    </source>
</evidence>
<keyword evidence="7" id="KW-0325">Glycoprotein</keyword>
<accession>A0A061ILW3</accession>
<dbReference type="PROSITE" id="PS50092">
    <property type="entry name" value="TSP1"/>
    <property type="match status" value="1"/>
</dbReference>
<evidence type="ECO:0000256" key="4">
    <source>
        <dbReference type="ARBA" id="ARBA00022989"/>
    </source>
</evidence>
<dbReference type="InterPro" id="IPR027359">
    <property type="entry name" value="Volt_channel_dom_sf"/>
</dbReference>
<dbReference type="PANTHER" id="PTHR16311:SF3">
    <property type="entry name" value="THROMBOSPONDIN TYPE-1 DOMAIN-CONTAINING PROTEIN 1"/>
    <property type="match status" value="1"/>
</dbReference>
<dbReference type="Proteomes" id="UP000030759">
    <property type="component" value="Unassembled WGS sequence"/>
</dbReference>
<evidence type="ECO:0000259" key="12">
    <source>
        <dbReference type="PROSITE" id="PS51181"/>
    </source>
</evidence>
<evidence type="ECO:0000256" key="3">
    <source>
        <dbReference type="ARBA" id="ARBA00022729"/>
    </source>
</evidence>
<dbReference type="InterPro" id="IPR056219">
    <property type="entry name" value="THSD1_D3"/>
</dbReference>
<dbReference type="GO" id="GO:0016020">
    <property type="term" value="C:membrane"/>
    <property type="evidence" value="ECO:0007669"/>
    <property type="project" value="UniProtKB-SubCell"/>
</dbReference>
<feature type="compositionally biased region" description="Polar residues" evidence="8">
    <location>
        <begin position="762"/>
        <end position="773"/>
    </location>
</feature>
<dbReference type="SMART" id="SM00209">
    <property type="entry name" value="TSP1"/>
    <property type="match status" value="1"/>
</dbReference>
<dbReference type="InterPro" id="IPR029023">
    <property type="entry name" value="Tensin_phosphatase"/>
</dbReference>
<dbReference type="GO" id="GO:0071944">
    <property type="term" value="C:cell periphery"/>
    <property type="evidence" value="ECO:0007669"/>
    <property type="project" value="TreeGrafter"/>
</dbReference>
<feature type="domain" description="Phosphatase tensin-type" evidence="12">
    <location>
        <begin position="1052"/>
        <end position="1278"/>
    </location>
</feature>
<dbReference type="SMART" id="SM01326">
    <property type="entry name" value="PTEN_C2"/>
    <property type="match status" value="1"/>
</dbReference>
<name>A0A061ILW3_CRIGR</name>
<organism evidence="14 15">
    <name type="scientific">Cricetulus griseus</name>
    <name type="common">Chinese hamster</name>
    <name type="synonym">Cricetulus barabensis griseus</name>
    <dbReference type="NCBI Taxonomy" id="10029"/>
    <lineage>
        <taxon>Eukaryota</taxon>
        <taxon>Metazoa</taxon>
        <taxon>Chordata</taxon>
        <taxon>Craniata</taxon>
        <taxon>Vertebrata</taxon>
        <taxon>Euteleostomi</taxon>
        <taxon>Mammalia</taxon>
        <taxon>Eutheria</taxon>
        <taxon>Euarchontoglires</taxon>
        <taxon>Glires</taxon>
        <taxon>Rodentia</taxon>
        <taxon>Myomorpha</taxon>
        <taxon>Muroidea</taxon>
        <taxon>Cricetidae</taxon>
        <taxon>Cricetinae</taxon>
        <taxon>Cricetulus</taxon>
    </lineage>
</organism>
<dbReference type="InterPro" id="IPR038877">
    <property type="entry name" value="THSD1"/>
</dbReference>
<reference evidence="15" key="1">
    <citation type="journal article" date="2013" name="Nat. Biotechnol.">
        <title>Chinese hamster genome sequenced from sorted chromosomes.</title>
        <authorList>
            <person name="Brinkrolf K."/>
            <person name="Rupp O."/>
            <person name="Laux H."/>
            <person name="Kollin F."/>
            <person name="Ernst W."/>
            <person name="Linke B."/>
            <person name="Kofler R."/>
            <person name="Romand S."/>
            <person name="Hesse F."/>
            <person name="Budach W.E."/>
            <person name="Galosy S."/>
            <person name="Muller D."/>
            <person name="Noll T."/>
            <person name="Wienberg J."/>
            <person name="Jostock T."/>
            <person name="Leonard M."/>
            <person name="Grillari J."/>
            <person name="Tauch A."/>
            <person name="Goesmann A."/>
            <person name="Helk B."/>
            <person name="Mott J.E."/>
            <person name="Puhler A."/>
            <person name="Borth N."/>
        </authorList>
    </citation>
    <scope>NUCLEOTIDE SEQUENCE [LARGE SCALE GENOMIC DNA]</scope>
    <source>
        <strain evidence="15">17A/GY</strain>
    </source>
</reference>
<feature type="signal peptide" evidence="10">
    <location>
        <begin position="1"/>
        <end position="21"/>
    </location>
</feature>
<dbReference type="Gene3D" id="3.90.190.10">
    <property type="entry name" value="Protein tyrosine phosphatase superfamily"/>
    <property type="match status" value="2"/>
</dbReference>
<keyword evidence="3 10" id="KW-0732">Signal</keyword>
<feature type="domain" description="C2 tensin-type" evidence="13">
    <location>
        <begin position="1285"/>
        <end position="1418"/>
    </location>
</feature>
<evidence type="ECO:0000313" key="14">
    <source>
        <dbReference type="EMBL" id="ERE88737.1"/>
    </source>
</evidence>
<feature type="chain" id="PRO_5001601086" evidence="10">
    <location>
        <begin position="22"/>
        <end position="1423"/>
    </location>
</feature>
<dbReference type="EMBL" id="KE665472">
    <property type="protein sequence ID" value="ERE88737.1"/>
    <property type="molecule type" value="Genomic_DNA"/>
</dbReference>
<dbReference type="InterPro" id="IPR000884">
    <property type="entry name" value="TSP1_rpt"/>
</dbReference>
<dbReference type="InterPro" id="IPR045102">
    <property type="entry name" value="PTP_VSP_TPTE"/>
</dbReference>
<dbReference type="InterPro" id="IPR056217">
    <property type="entry name" value="THSD1_N"/>
</dbReference>
<evidence type="ECO:0000259" key="11">
    <source>
        <dbReference type="PROSITE" id="PS50056"/>
    </source>
</evidence>
<dbReference type="PANTHER" id="PTHR16311">
    <property type="entry name" value="THROMBOSPONDIN TYPE I DOMAIN-CONTAINING 1"/>
    <property type="match status" value="1"/>
</dbReference>
<feature type="region of interest" description="Disordered" evidence="8">
    <location>
        <begin position="685"/>
        <end position="793"/>
    </location>
</feature>
<feature type="compositionally biased region" description="Polar residues" evidence="8">
    <location>
        <begin position="616"/>
        <end position="628"/>
    </location>
</feature>
<evidence type="ECO:0000256" key="10">
    <source>
        <dbReference type="SAM" id="SignalP"/>
    </source>
</evidence>
<dbReference type="SUPFAM" id="SSF52799">
    <property type="entry name" value="(Phosphotyrosine protein) phosphatases II"/>
    <property type="match status" value="1"/>
</dbReference>
<dbReference type="PROSITE" id="PS50056">
    <property type="entry name" value="TYR_PHOSPHATASE_2"/>
    <property type="match status" value="1"/>
</dbReference>
<protein>
    <submittedName>
        <fullName evidence="14">Thrombospondin type-1 domain-containing protein 1 isoform 1</fullName>
    </submittedName>
</protein>
<dbReference type="InterPro" id="IPR035892">
    <property type="entry name" value="C2_domain_sf"/>
</dbReference>